<gene>
    <name evidence="5" type="ORF">SAMN05661012_00929</name>
    <name evidence="6" type="ORF">SR876_07545</name>
</gene>
<evidence type="ECO:0000256" key="3">
    <source>
        <dbReference type="ARBA" id="ARBA00023284"/>
    </source>
</evidence>
<keyword evidence="8" id="KW-1185">Reference proteome</keyword>
<dbReference type="PANTHER" id="PTHR42852:SF17">
    <property type="entry name" value="THIOREDOXIN-LIKE PROTEIN HI_1115"/>
    <property type="match status" value="1"/>
</dbReference>
<evidence type="ECO:0000259" key="4">
    <source>
        <dbReference type="PROSITE" id="PS51352"/>
    </source>
</evidence>
<evidence type="ECO:0000313" key="8">
    <source>
        <dbReference type="Proteomes" id="UP001326715"/>
    </source>
</evidence>
<dbReference type="GO" id="GO:0017004">
    <property type="term" value="P:cytochrome complex assembly"/>
    <property type="evidence" value="ECO:0007669"/>
    <property type="project" value="UniProtKB-KW"/>
</dbReference>
<evidence type="ECO:0000313" key="5">
    <source>
        <dbReference type="EMBL" id="SFW27150.1"/>
    </source>
</evidence>
<feature type="domain" description="Thioredoxin" evidence="4">
    <location>
        <begin position="52"/>
        <end position="193"/>
    </location>
</feature>
<dbReference type="PANTHER" id="PTHR42852">
    <property type="entry name" value="THIOL:DISULFIDE INTERCHANGE PROTEIN DSBE"/>
    <property type="match status" value="1"/>
</dbReference>
<proteinExistence type="predicted"/>
<dbReference type="GO" id="GO:0016491">
    <property type="term" value="F:oxidoreductase activity"/>
    <property type="evidence" value="ECO:0007669"/>
    <property type="project" value="InterPro"/>
</dbReference>
<dbReference type="InterPro" id="IPR013740">
    <property type="entry name" value="Redoxin"/>
</dbReference>
<dbReference type="CDD" id="cd02966">
    <property type="entry name" value="TlpA_like_family"/>
    <property type="match status" value="1"/>
</dbReference>
<keyword evidence="5" id="KW-0413">Isomerase</keyword>
<dbReference type="InterPro" id="IPR013766">
    <property type="entry name" value="Thioredoxin_domain"/>
</dbReference>
<dbReference type="InterPro" id="IPR017937">
    <property type="entry name" value="Thioredoxin_CS"/>
</dbReference>
<dbReference type="OrthoDB" id="9815205at2"/>
<dbReference type="EMBL" id="FPIZ01000002">
    <property type="protein sequence ID" value="SFW27150.1"/>
    <property type="molecule type" value="Genomic_DNA"/>
</dbReference>
<dbReference type="Gene3D" id="3.40.30.10">
    <property type="entry name" value="Glutaredoxin"/>
    <property type="match status" value="1"/>
</dbReference>
<reference evidence="6 8" key="2">
    <citation type="submission" date="2023-11" db="EMBL/GenBank/DDBJ databases">
        <title>MicrobeMod: A computational toolkit for identifying prokaryotic methylation and restriction-modification with nanopore sequencing.</title>
        <authorList>
            <person name="Crits-Christoph A."/>
            <person name="Kang S.C."/>
            <person name="Lee H."/>
            <person name="Ostrov N."/>
        </authorList>
    </citation>
    <scope>NUCLEOTIDE SEQUENCE [LARGE SCALE GENOMIC DNA]</scope>
    <source>
        <strain evidence="6 8">ATCC 23090</strain>
    </source>
</reference>
<dbReference type="EMBL" id="CP140154">
    <property type="protein sequence ID" value="WQG91349.1"/>
    <property type="molecule type" value="Genomic_DNA"/>
</dbReference>
<name>A0A1K1MYQ7_9BACT</name>
<evidence type="ECO:0000256" key="2">
    <source>
        <dbReference type="ARBA" id="ARBA00022748"/>
    </source>
</evidence>
<dbReference type="Pfam" id="PF08534">
    <property type="entry name" value="Redoxin"/>
    <property type="match status" value="1"/>
</dbReference>
<dbReference type="PROSITE" id="PS51352">
    <property type="entry name" value="THIOREDOXIN_2"/>
    <property type="match status" value="1"/>
</dbReference>
<dbReference type="STRING" id="1004.SAMN05661012_00929"/>
<evidence type="ECO:0000313" key="6">
    <source>
        <dbReference type="EMBL" id="WQG91349.1"/>
    </source>
</evidence>
<dbReference type="GO" id="GO:0030313">
    <property type="term" value="C:cell envelope"/>
    <property type="evidence" value="ECO:0007669"/>
    <property type="project" value="UniProtKB-SubCell"/>
</dbReference>
<dbReference type="SUPFAM" id="SSF52833">
    <property type="entry name" value="Thioredoxin-like"/>
    <property type="match status" value="1"/>
</dbReference>
<dbReference type="GO" id="GO:0016853">
    <property type="term" value="F:isomerase activity"/>
    <property type="evidence" value="ECO:0007669"/>
    <property type="project" value="UniProtKB-KW"/>
</dbReference>
<dbReference type="Proteomes" id="UP001326715">
    <property type="component" value="Chromosome"/>
</dbReference>
<keyword evidence="2" id="KW-0201">Cytochrome c-type biogenesis</keyword>
<sequence>MNKQNILRFLKKNLNTMIWGLLIIVLVTNTSAKAWVLRRMMDLGIFNAHIKPGPSHEIVSFNYRDVATGNVVNTSSLRGKVVFINCWASWCPPCRAEFSSVMSLYNRFKDNPQVVFILINEDDDLAKAKEFLQKENCNLPIYKALDIVPVSVYNGTLPTTVILDKKGKIKYHHEGLADYGREEFANQINEVIRSFE</sequence>
<evidence type="ECO:0000313" key="7">
    <source>
        <dbReference type="Proteomes" id="UP000183788"/>
    </source>
</evidence>
<dbReference type="Proteomes" id="UP000183788">
    <property type="component" value="Unassembled WGS sequence"/>
</dbReference>
<dbReference type="InterPro" id="IPR050553">
    <property type="entry name" value="Thioredoxin_ResA/DsbE_sf"/>
</dbReference>
<dbReference type="AlphaFoldDB" id="A0A1K1MYQ7"/>
<dbReference type="PROSITE" id="PS00194">
    <property type="entry name" value="THIOREDOXIN_1"/>
    <property type="match status" value="1"/>
</dbReference>
<keyword evidence="3" id="KW-0676">Redox-active center</keyword>
<reference evidence="5 7" key="1">
    <citation type="submission" date="2016-11" db="EMBL/GenBank/DDBJ databases">
        <authorList>
            <person name="Jaros S."/>
            <person name="Januszkiewicz K."/>
            <person name="Wedrychowicz H."/>
        </authorList>
    </citation>
    <scope>NUCLEOTIDE SEQUENCE [LARGE SCALE GENOMIC DNA]</scope>
    <source>
        <strain evidence="5 7">DSM 784</strain>
    </source>
</reference>
<dbReference type="RefSeq" id="WP_072357419.1">
    <property type="nucleotide sequence ID" value="NZ_CP139972.1"/>
</dbReference>
<protein>
    <submittedName>
        <fullName evidence="5">Thiol-disulfide isomerase or thioredoxin</fullName>
    </submittedName>
    <submittedName>
        <fullName evidence="6">TlpA disulfide reductase family protein</fullName>
    </submittedName>
</protein>
<accession>A0A1K1MYQ7</accession>
<comment type="subcellular location">
    <subcellularLocation>
        <location evidence="1">Cell envelope</location>
    </subcellularLocation>
</comment>
<dbReference type="InterPro" id="IPR036249">
    <property type="entry name" value="Thioredoxin-like_sf"/>
</dbReference>
<organism evidence="5 7">
    <name type="scientific">Chitinophaga sancti</name>
    <dbReference type="NCBI Taxonomy" id="1004"/>
    <lineage>
        <taxon>Bacteria</taxon>
        <taxon>Pseudomonadati</taxon>
        <taxon>Bacteroidota</taxon>
        <taxon>Chitinophagia</taxon>
        <taxon>Chitinophagales</taxon>
        <taxon>Chitinophagaceae</taxon>
        <taxon>Chitinophaga</taxon>
    </lineage>
</organism>
<evidence type="ECO:0000256" key="1">
    <source>
        <dbReference type="ARBA" id="ARBA00004196"/>
    </source>
</evidence>